<dbReference type="InterPro" id="IPR003439">
    <property type="entry name" value="ABC_transporter-like_ATP-bd"/>
</dbReference>
<evidence type="ECO:0000256" key="5">
    <source>
        <dbReference type="ARBA" id="ARBA00022840"/>
    </source>
</evidence>
<feature type="transmembrane region" description="Helical" evidence="9">
    <location>
        <begin position="434"/>
        <end position="455"/>
    </location>
</feature>
<keyword evidence="3 9" id="KW-0812">Transmembrane</keyword>
<feature type="region of interest" description="Disordered" evidence="8">
    <location>
        <begin position="1"/>
        <end position="29"/>
    </location>
</feature>
<evidence type="ECO:0000256" key="7">
    <source>
        <dbReference type="ARBA" id="ARBA00023136"/>
    </source>
</evidence>
<evidence type="ECO:0000259" key="10">
    <source>
        <dbReference type="PROSITE" id="PS50893"/>
    </source>
</evidence>
<dbReference type="PANTHER" id="PTHR48041">
    <property type="entry name" value="ABC TRANSPORTER G FAMILY MEMBER 28"/>
    <property type="match status" value="1"/>
</dbReference>
<protein>
    <recommendedName>
        <fullName evidence="10">ABC transporter domain-containing protein</fullName>
    </recommendedName>
</protein>
<evidence type="ECO:0000256" key="4">
    <source>
        <dbReference type="ARBA" id="ARBA00022741"/>
    </source>
</evidence>
<feature type="domain" description="ABC transporter" evidence="10">
    <location>
        <begin position="61"/>
        <end position="306"/>
    </location>
</feature>
<keyword evidence="6 9" id="KW-1133">Transmembrane helix</keyword>
<organism evidence="11">
    <name type="scientific">Eucampia antarctica</name>
    <dbReference type="NCBI Taxonomy" id="49252"/>
    <lineage>
        <taxon>Eukaryota</taxon>
        <taxon>Sar</taxon>
        <taxon>Stramenopiles</taxon>
        <taxon>Ochrophyta</taxon>
        <taxon>Bacillariophyta</taxon>
        <taxon>Mediophyceae</taxon>
        <taxon>Biddulphiophycidae</taxon>
        <taxon>Hemiaulales</taxon>
        <taxon>Hemiaulaceae</taxon>
        <taxon>Eucampia</taxon>
    </lineage>
</organism>
<accession>A0A7S2VZ86</accession>
<dbReference type="InterPro" id="IPR013525">
    <property type="entry name" value="ABC2_TM"/>
</dbReference>
<dbReference type="SUPFAM" id="SSF52540">
    <property type="entry name" value="P-loop containing nucleoside triphosphate hydrolases"/>
    <property type="match status" value="1"/>
</dbReference>
<dbReference type="Pfam" id="PF19055">
    <property type="entry name" value="ABC2_membrane_7"/>
    <property type="match status" value="1"/>
</dbReference>
<dbReference type="Gene3D" id="3.40.50.300">
    <property type="entry name" value="P-loop containing nucleotide triphosphate hydrolases"/>
    <property type="match status" value="1"/>
</dbReference>
<feature type="transmembrane region" description="Helical" evidence="9">
    <location>
        <begin position="396"/>
        <end position="414"/>
    </location>
</feature>
<keyword evidence="5" id="KW-0067">ATP-binding</keyword>
<dbReference type="EMBL" id="HBHI01003042">
    <property type="protein sequence ID" value="CAD9657728.1"/>
    <property type="molecule type" value="Transcribed_RNA"/>
</dbReference>
<gene>
    <name evidence="11" type="ORF">EANT1437_LOCUS1529</name>
</gene>
<feature type="transmembrane region" description="Helical" evidence="9">
    <location>
        <begin position="545"/>
        <end position="567"/>
    </location>
</feature>
<dbReference type="PROSITE" id="PS50893">
    <property type="entry name" value="ABC_TRANSPORTER_2"/>
    <property type="match status" value="1"/>
</dbReference>
<evidence type="ECO:0000256" key="1">
    <source>
        <dbReference type="ARBA" id="ARBA00004141"/>
    </source>
</evidence>
<dbReference type="GO" id="GO:0016887">
    <property type="term" value="F:ATP hydrolysis activity"/>
    <property type="evidence" value="ECO:0007669"/>
    <property type="project" value="InterPro"/>
</dbReference>
<dbReference type="InterPro" id="IPR043926">
    <property type="entry name" value="ABCG_dom"/>
</dbReference>
<dbReference type="SMART" id="SM00382">
    <property type="entry name" value="AAA"/>
    <property type="match status" value="1"/>
</dbReference>
<dbReference type="InterPro" id="IPR003593">
    <property type="entry name" value="AAA+_ATPase"/>
</dbReference>
<keyword evidence="7 9" id="KW-0472">Membrane</keyword>
<dbReference type="Pfam" id="PF00005">
    <property type="entry name" value="ABC_tran"/>
    <property type="match status" value="1"/>
</dbReference>
<dbReference type="Pfam" id="PF01061">
    <property type="entry name" value="ABC2_membrane"/>
    <property type="match status" value="1"/>
</dbReference>
<evidence type="ECO:0000313" key="11">
    <source>
        <dbReference type="EMBL" id="CAD9657728.1"/>
    </source>
</evidence>
<feature type="transmembrane region" description="Helical" evidence="9">
    <location>
        <begin position="616"/>
        <end position="638"/>
    </location>
</feature>
<dbReference type="InterPro" id="IPR027417">
    <property type="entry name" value="P-loop_NTPase"/>
</dbReference>
<name>A0A7S2VZ86_9STRA</name>
<feature type="transmembrane region" description="Helical" evidence="9">
    <location>
        <begin position="476"/>
        <end position="502"/>
    </location>
</feature>
<reference evidence="11" key="1">
    <citation type="submission" date="2021-01" db="EMBL/GenBank/DDBJ databases">
        <authorList>
            <person name="Corre E."/>
            <person name="Pelletier E."/>
            <person name="Niang G."/>
            <person name="Scheremetjew M."/>
            <person name="Finn R."/>
            <person name="Kale V."/>
            <person name="Holt S."/>
            <person name="Cochrane G."/>
            <person name="Meng A."/>
            <person name="Brown T."/>
            <person name="Cohen L."/>
        </authorList>
    </citation>
    <scope>NUCLEOTIDE SEQUENCE</scope>
    <source>
        <strain evidence="11">CCMP1452</strain>
    </source>
</reference>
<dbReference type="AlphaFoldDB" id="A0A7S2VZ86"/>
<comment type="subcellular location">
    <subcellularLocation>
        <location evidence="1">Membrane</location>
        <topology evidence="1">Multi-pass membrane protein</topology>
    </subcellularLocation>
</comment>
<proteinExistence type="predicted"/>
<feature type="transmembrane region" description="Helical" evidence="9">
    <location>
        <begin position="508"/>
        <end position="533"/>
    </location>
</feature>
<sequence>MSTIGSNDDIESQEKPFGSESEFVNAGLDKEKMPPKLGSVLVGGDDPFLPREGKALTWTSLNMSVAGKKGKEDKILLNNLWGEAPKQEITAIMGPSGSGKTSLLNILAGRLQTTGSLTVTSDIRLNNFKVDPSNMKVRKQIAFVAQDDSLASTSTPRECLMFSAKLRLPRATLERQLIVLTDRLLEELGLSHCADTYVGGPLLKGISGGERKRTSVGVELVVRPALVFLDEPTSGLDSHSAKQIVKLLKKVASVGTGVLFTIHQPSSELFSSFDHLILLSNGRVMYQGSVGGVNDFFGERGQPVPNHYNPSDWIMSVAQENSEKELELKRFFPQDERTLSKALTKEKSSRDVDEMGISTHVDGVAKVDMRKASMITQTLLLYEREFLQIKRDVPATGARFGITIFVNLLVGLIFKDVGKSDPATQSNLQSQVGAIVMIILNLMFGTAQPALLSFPTDRPVFLREYTTNHYSVISYFLARFTTEAIVTFLQTIIGIMITYFLLGLKANFFLFIAICYSLAMSSTASAIFLGCGVKDPNLANQLMPLLFVPQMLFAGFFVSTDLLPVYIRWAQYLCPLTYALRLVLHAEFDDCSKGGGEAAENCKDLLENMKIKEDDIWWYWVAMLSCFVVYRLGALFLLKRLSNKFYN</sequence>
<evidence type="ECO:0000256" key="9">
    <source>
        <dbReference type="SAM" id="Phobius"/>
    </source>
</evidence>
<dbReference type="GO" id="GO:0016020">
    <property type="term" value="C:membrane"/>
    <property type="evidence" value="ECO:0007669"/>
    <property type="project" value="UniProtKB-SubCell"/>
</dbReference>
<dbReference type="PANTHER" id="PTHR48041:SF139">
    <property type="entry name" value="PROTEIN SCARLET"/>
    <property type="match status" value="1"/>
</dbReference>
<dbReference type="GO" id="GO:0005524">
    <property type="term" value="F:ATP binding"/>
    <property type="evidence" value="ECO:0007669"/>
    <property type="project" value="UniProtKB-KW"/>
</dbReference>
<evidence type="ECO:0000256" key="8">
    <source>
        <dbReference type="SAM" id="MobiDB-lite"/>
    </source>
</evidence>
<dbReference type="InterPro" id="IPR050352">
    <property type="entry name" value="ABCG_transporters"/>
</dbReference>
<evidence type="ECO:0000256" key="2">
    <source>
        <dbReference type="ARBA" id="ARBA00022448"/>
    </source>
</evidence>
<dbReference type="CDD" id="cd03213">
    <property type="entry name" value="ABCG_EPDR"/>
    <property type="match status" value="1"/>
</dbReference>
<keyword evidence="2" id="KW-0813">Transport</keyword>
<evidence type="ECO:0000256" key="6">
    <source>
        <dbReference type="ARBA" id="ARBA00022989"/>
    </source>
</evidence>
<keyword evidence="4" id="KW-0547">Nucleotide-binding</keyword>
<dbReference type="GO" id="GO:0140359">
    <property type="term" value="F:ABC-type transporter activity"/>
    <property type="evidence" value="ECO:0007669"/>
    <property type="project" value="InterPro"/>
</dbReference>
<evidence type="ECO:0000256" key="3">
    <source>
        <dbReference type="ARBA" id="ARBA00022692"/>
    </source>
</evidence>